<dbReference type="PANTHER" id="PTHR11660">
    <property type="entry name" value="SOLUTE CARRIER FAMILY 40 MEMBER"/>
    <property type="match status" value="1"/>
</dbReference>
<feature type="transmembrane region" description="Helical" evidence="7">
    <location>
        <begin position="156"/>
        <end position="175"/>
    </location>
</feature>
<evidence type="ECO:0000256" key="3">
    <source>
        <dbReference type="ARBA" id="ARBA00022448"/>
    </source>
</evidence>
<proteinExistence type="inferred from homology"/>
<comment type="function">
    <text evidence="7">May be involved in iron transport and iron homeostasis.</text>
</comment>
<name>A0A1Y2CD12_9FUNG</name>
<feature type="transmembrane region" description="Helical" evidence="7">
    <location>
        <begin position="75"/>
        <end position="95"/>
    </location>
</feature>
<dbReference type="STRING" id="329046.A0A1Y2CD12"/>
<keyword evidence="3 7" id="KW-0813">Transport</keyword>
<evidence type="ECO:0000256" key="6">
    <source>
        <dbReference type="ARBA" id="ARBA00023136"/>
    </source>
</evidence>
<feature type="transmembrane region" description="Helical" evidence="7">
    <location>
        <begin position="37"/>
        <end position="55"/>
    </location>
</feature>
<dbReference type="GO" id="GO:0005381">
    <property type="term" value="F:iron ion transmembrane transporter activity"/>
    <property type="evidence" value="ECO:0007669"/>
    <property type="project" value="UniProtKB-UniRule"/>
</dbReference>
<evidence type="ECO:0000256" key="2">
    <source>
        <dbReference type="ARBA" id="ARBA00006279"/>
    </source>
</evidence>
<dbReference type="EMBL" id="MCGO01000021">
    <property type="protein sequence ID" value="ORY44922.1"/>
    <property type="molecule type" value="Genomic_DNA"/>
</dbReference>
<comment type="caution">
    <text evidence="7">Lacks conserved residue(s) required for the propagation of feature annotation.</text>
</comment>
<keyword evidence="5 7" id="KW-1133">Transmembrane helix</keyword>
<reference evidence="8 9" key="1">
    <citation type="submission" date="2016-07" db="EMBL/GenBank/DDBJ databases">
        <title>Pervasive Adenine N6-methylation of Active Genes in Fungi.</title>
        <authorList>
            <consortium name="DOE Joint Genome Institute"/>
            <person name="Mondo S.J."/>
            <person name="Dannebaum R.O."/>
            <person name="Kuo R.C."/>
            <person name="Labutti K."/>
            <person name="Haridas S."/>
            <person name="Kuo A."/>
            <person name="Salamov A."/>
            <person name="Ahrendt S.R."/>
            <person name="Lipzen A."/>
            <person name="Sullivan W."/>
            <person name="Andreopoulos W.B."/>
            <person name="Clum A."/>
            <person name="Lindquist E."/>
            <person name="Daum C."/>
            <person name="Ramamoorthy G.K."/>
            <person name="Gryganskyi A."/>
            <person name="Culley D."/>
            <person name="Magnuson J.K."/>
            <person name="James T.Y."/>
            <person name="O'Malley M.A."/>
            <person name="Stajich J.E."/>
            <person name="Spatafora J.W."/>
            <person name="Visel A."/>
            <person name="Grigoriev I.V."/>
        </authorList>
    </citation>
    <scope>NUCLEOTIDE SEQUENCE [LARGE SCALE GENOMIC DNA]</scope>
    <source>
        <strain evidence="8 9">JEL800</strain>
    </source>
</reference>
<dbReference type="PANTHER" id="PTHR11660:SF57">
    <property type="entry name" value="SOLUTE CARRIER FAMILY 40 MEMBER"/>
    <property type="match status" value="1"/>
</dbReference>
<dbReference type="OrthoDB" id="648861at2759"/>
<evidence type="ECO:0000256" key="1">
    <source>
        <dbReference type="ARBA" id="ARBA00004141"/>
    </source>
</evidence>
<dbReference type="Pfam" id="PF06963">
    <property type="entry name" value="FPN1"/>
    <property type="match status" value="1"/>
</dbReference>
<evidence type="ECO:0000256" key="4">
    <source>
        <dbReference type="ARBA" id="ARBA00022692"/>
    </source>
</evidence>
<comment type="caution">
    <text evidence="8">The sequence shown here is derived from an EMBL/GenBank/DDBJ whole genome shotgun (WGS) entry which is preliminary data.</text>
</comment>
<dbReference type="InterPro" id="IPR009716">
    <property type="entry name" value="Ferroportin-1"/>
</dbReference>
<dbReference type="AlphaFoldDB" id="A0A1Y2CD12"/>
<keyword evidence="7" id="KW-0406">Ion transport</keyword>
<evidence type="ECO:0000256" key="5">
    <source>
        <dbReference type="ARBA" id="ARBA00022989"/>
    </source>
</evidence>
<gene>
    <name evidence="8" type="ORF">BCR33DRAFT_697593</name>
</gene>
<keyword evidence="4 7" id="KW-0812">Transmembrane</keyword>
<feature type="transmembrane region" description="Helical" evidence="7">
    <location>
        <begin position="261"/>
        <end position="282"/>
    </location>
</feature>
<dbReference type="SUPFAM" id="SSF103473">
    <property type="entry name" value="MFS general substrate transporter"/>
    <property type="match status" value="1"/>
</dbReference>
<comment type="subcellular location">
    <subcellularLocation>
        <location evidence="1 7">Membrane</location>
        <topology evidence="1 7">Multi-pass membrane protein</topology>
    </subcellularLocation>
</comment>
<organism evidence="8 9">
    <name type="scientific">Rhizoclosmatium globosum</name>
    <dbReference type="NCBI Taxonomy" id="329046"/>
    <lineage>
        <taxon>Eukaryota</taxon>
        <taxon>Fungi</taxon>
        <taxon>Fungi incertae sedis</taxon>
        <taxon>Chytridiomycota</taxon>
        <taxon>Chytridiomycota incertae sedis</taxon>
        <taxon>Chytridiomycetes</taxon>
        <taxon>Chytridiales</taxon>
        <taxon>Chytriomycetaceae</taxon>
        <taxon>Rhizoclosmatium</taxon>
    </lineage>
</organism>
<feature type="transmembrane region" description="Helical" evidence="7">
    <location>
        <begin position="101"/>
        <end position="120"/>
    </location>
</feature>
<evidence type="ECO:0000313" key="9">
    <source>
        <dbReference type="Proteomes" id="UP000193642"/>
    </source>
</evidence>
<comment type="similarity">
    <text evidence="2 7">Belongs to the ferroportin (FP) (TC 2.A.100) family. SLC40A subfamily.</text>
</comment>
<evidence type="ECO:0000256" key="7">
    <source>
        <dbReference type="RuleBase" id="RU365065"/>
    </source>
</evidence>
<dbReference type="InterPro" id="IPR036259">
    <property type="entry name" value="MFS_trans_sf"/>
</dbReference>
<dbReference type="Proteomes" id="UP000193642">
    <property type="component" value="Unassembled WGS sequence"/>
</dbReference>
<feature type="transmembrane region" description="Helical" evidence="7">
    <location>
        <begin position="420"/>
        <end position="443"/>
    </location>
</feature>
<accession>A0A1Y2CD12</accession>
<protein>
    <recommendedName>
        <fullName evidence="7">Solute carrier family 40 member</fullName>
    </recommendedName>
</protein>
<evidence type="ECO:0000313" key="8">
    <source>
        <dbReference type="EMBL" id="ORY44922.1"/>
    </source>
</evidence>
<dbReference type="GO" id="GO:0016020">
    <property type="term" value="C:membrane"/>
    <property type="evidence" value="ECO:0007669"/>
    <property type="project" value="UniProtKB-SubCell"/>
</dbReference>
<feature type="transmembrane region" description="Helical" evidence="7">
    <location>
        <begin position="328"/>
        <end position="346"/>
    </location>
</feature>
<feature type="transmembrane region" description="Helical" evidence="7">
    <location>
        <begin position="181"/>
        <end position="202"/>
    </location>
</feature>
<feature type="transmembrane region" description="Helical" evidence="7">
    <location>
        <begin position="294"/>
        <end position="316"/>
    </location>
</feature>
<sequence>MPGLATSYFFTTWATRMDEWVAAIMIATIYPQSLLQISIYSFFLTITSIVCGAYVGEWAASSSRSRLATLRSSVIVQKLAIATSAVLLWLSYYYFPDVNSFAKTALFCAVIVSGSMLRLANRASTIAVEKDWAVVICMATQEPQSIMNAKLRRIDLICKLAAPLAVSLVAIPLTVPETMLIVSGFALLSIPIELSLLTKVYNALPELQTRIRTFPTPTTIPNTSSPASAVSITPPILIEELAPPPLTLYQAWKKYLNHQTFLASLSLSLLYLTTLSFGPTMITYLLTLSYTPTFLAVMRSLSVIAGLVATYTTPVLLRNLGLIRTGVISLWSQVASLLPVLLSFYVPGNPGLQAFLFFTGVTFSRLGLWSFDMVQMQIVQETVVGEEDVGVFNGCEFALQNGFELASYIITMIFSKPEEFVVGVWLSVGAVGCGAFVFTVFAARRRARIIRLTENSPLRQ</sequence>
<keyword evidence="6 7" id="KW-0472">Membrane</keyword>
<keyword evidence="9" id="KW-1185">Reference proteome</keyword>